<accession>A0A1D2A2A1</accession>
<dbReference type="PANTHER" id="PTHR16288:SF0">
    <property type="entry name" value="TRNA (GUANINE-N(7)-)-METHYLTRANSFERASE NON-CATALYTIC SUBUNIT WDR4"/>
    <property type="match status" value="1"/>
</dbReference>
<dbReference type="GO" id="GO:0006400">
    <property type="term" value="P:tRNA modification"/>
    <property type="evidence" value="ECO:0007669"/>
    <property type="project" value="TreeGrafter"/>
</dbReference>
<keyword evidence="3" id="KW-0819">tRNA processing</keyword>
<sequence>EAHQISFFACNKPWQSLGAQSHLHMGRRRGKKGENAGENADEADTKTAADVQGDPLRALIAISPTSGSVAVAAGPELRVLARSAAGAYDSSVRVLHAQQPQPGPSAIRTLAFDGSGEFLLASTDAKVLYVWRTATWELQNTIKLPKRATSMAFTADNQHWLLSDKYGDVLVAPLASKQSDLVPEVLLGHCSSILTSISVPHDGALIASADRDQKVRVSRLPAGAGVMDGAPHIQSFCLGHTDAVTAVAFITHEGSTLLVSGSADGTLKLWDPSLGDLLDSLDLPAAGVAGAGTTPGTDDAGAATELGAGAASAGAPTDAVLGLVPLPGTNQVAVLVDARHAVLLASVDFGAHALSWRGAALDLAPLQPTDAAVDGAGRLWLAAGPSGGAGTGAALALAESGGRGLERVGLVGVEGLGAAAWSEMQGDVGGGPGKPRRLLAHLAKVPPSEEDVNFRKRQRRDLRGG</sequence>
<dbReference type="HAMAP" id="MF_03056">
    <property type="entry name" value="TRM82"/>
    <property type="match status" value="1"/>
</dbReference>
<dbReference type="AlphaFoldDB" id="A0A1D2A2A1"/>
<organism evidence="8">
    <name type="scientific">Auxenochlorella protothecoides</name>
    <name type="common">Green microalga</name>
    <name type="synonym">Chlorella protothecoides</name>
    <dbReference type="NCBI Taxonomy" id="3075"/>
    <lineage>
        <taxon>Eukaryota</taxon>
        <taxon>Viridiplantae</taxon>
        <taxon>Chlorophyta</taxon>
        <taxon>core chlorophytes</taxon>
        <taxon>Trebouxiophyceae</taxon>
        <taxon>Chlorellales</taxon>
        <taxon>Chlorellaceae</taxon>
        <taxon>Auxenochlorella</taxon>
    </lineage>
</organism>
<dbReference type="PROSITE" id="PS50082">
    <property type="entry name" value="WD_REPEATS_2"/>
    <property type="match status" value="1"/>
</dbReference>
<evidence type="ECO:0000256" key="7">
    <source>
        <dbReference type="SAM" id="MobiDB-lite"/>
    </source>
</evidence>
<feature type="non-terminal residue" evidence="8">
    <location>
        <position position="1"/>
    </location>
</feature>
<evidence type="ECO:0000256" key="5">
    <source>
        <dbReference type="ARBA" id="ARBA00023242"/>
    </source>
</evidence>
<dbReference type="Pfam" id="PF00400">
    <property type="entry name" value="WD40"/>
    <property type="match status" value="2"/>
</dbReference>
<dbReference type="GO" id="GO:0043527">
    <property type="term" value="C:tRNA methyltransferase complex"/>
    <property type="evidence" value="ECO:0007669"/>
    <property type="project" value="TreeGrafter"/>
</dbReference>
<dbReference type="GO" id="GO:0005634">
    <property type="term" value="C:nucleus"/>
    <property type="evidence" value="ECO:0007669"/>
    <property type="project" value="UniProtKB-SubCell"/>
</dbReference>
<name>A0A1D2A2A1_AUXPR</name>
<comment type="subcellular location">
    <subcellularLocation>
        <location evidence="1">Nucleus</location>
    </subcellularLocation>
</comment>
<evidence type="ECO:0000256" key="4">
    <source>
        <dbReference type="ARBA" id="ARBA00022737"/>
    </source>
</evidence>
<keyword evidence="4" id="KW-0677">Repeat</keyword>
<feature type="region of interest" description="Disordered" evidence="7">
    <location>
        <begin position="19"/>
        <end position="47"/>
    </location>
</feature>
<feature type="repeat" description="WD" evidence="6">
    <location>
        <begin position="237"/>
        <end position="280"/>
    </location>
</feature>
<protein>
    <submittedName>
        <fullName evidence="8">Uncharacterized protein</fullName>
    </submittedName>
</protein>
<keyword evidence="2 6" id="KW-0853">WD repeat</keyword>
<dbReference type="InterPro" id="IPR028884">
    <property type="entry name" value="Trm82"/>
</dbReference>
<proteinExistence type="inferred from homology"/>
<evidence type="ECO:0000313" key="8">
    <source>
        <dbReference type="EMBL" id="JAT73304.1"/>
    </source>
</evidence>
<dbReference type="InterPro" id="IPR001680">
    <property type="entry name" value="WD40_rpt"/>
</dbReference>
<dbReference type="EMBL" id="GDKF01005318">
    <property type="protein sequence ID" value="JAT73304.1"/>
    <property type="molecule type" value="Transcribed_RNA"/>
</dbReference>
<evidence type="ECO:0000256" key="6">
    <source>
        <dbReference type="PROSITE-ProRule" id="PRU00221"/>
    </source>
</evidence>
<dbReference type="Gene3D" id="2.130.10.10">
    <property type="entry name" value="YVTN repeat-like/Quinoprotein amine dehydrogenase"/>
    <property type="match status" value="2"/>
</dbReference>
<keyword evidence="5" id="KW-0539">Nucleus</keyword>
<evidence type="ECO:0000256" key="2">
    <source>
        <dbReference type="ARBA" id="ARBA00022574"/>
    </source>
</evidence>
<dbReference type="InterPro" id="IPR011047">
    <property type="entry name" value="Quinoprotein_ADH-like_sf"/>
</dbReference>
<dbReference type="PROSITE" id="PS50294">
    <property type="entry name" value="WD_REPEATS_REGION"/>
    <property type="match status" value="1"/>
</dbReference>
<dbReference type="SUPFAM" id="SSF50998">
    <property type="entry name" value="Quinoprotein alcohol dehydrogenase-like"/>
    <property type="match status" value="1"/>
</dbReference>
<dbReference type="GO" id="GO:0005829">
    <property type="term" value="C:cytosol"/>
    <property type="evidence" value="ECO:0007669"/>
    <property type="project" value="TreeGrafter"/>
</dbReference>
<reference evidence="8" key="1">
    <citation type="submission" date="2015-08" db="EMBL/GenBank/DDBJ databases">
        <authorList>
            <person name="Babu N.S."/>
            <person name="Beckwith C.J."/>
            <person name="Beseler K.G."/>
            <person name="Brison A."/>
            <person name="Carone J.V."/>
            <person name="Caskin T.P."/>
            <person name="Diamond M."/>
            <person name="Durham M.E."/>
            <person name="Foxe J.M."/>
            <person name="Go M."/>
            <person name="Henderson B.A."/>
            <person name="Jones I.B."/>
            <person name="McGettigan J.A."/>
            <person name="Micheletti S.J."/>
            <person name="Nasrallah M.E."/>
            <person name="Ortiz D."/>
            <person name="Piller C.R."/>
            <person name="Privatt S.R."/>
            <person name="Schneider S.L."/>
            <person name="Sharp S."/>
            <person name="Smith T.C."/>
            <person name="Stanton J.D."/>
            <person name="Ullery H.E."/>
            <person name="Wilson R.J."/>
            <person name="Serrano M.G."/>
            <person name="Buck G."/>
            <person name="Lee V."/>
            <person name="Wang Y."/>
            <person name="Carvalho R."/>
            <person name="Voegtly L."/>
            <person name="Shi R."/>
            <person name="Duckworth R."/>
            <person name="Johnson A."/>
            <person name="Loviza R."/>
            <person name="Walstead R."/>
            <person name="Shah Z."/>
            <person name="Kiflezghi M."/>
            <person name="Wade K."/>
            <person name="Ball S.L."/>
            <person name="Bradley K.W."/>
            <person name="Asai D.J."/>
            <person name="Bowman C.A."/>
            <person name="Russell D.A."/>
            <person name="Pope W.H."/>
            <person name="Jacobs-Sera D."/>
            <person name="Hendrix R.W."/>
            <person name="Hatfull G.F."/>
        </authorList>
    </citation>
    <scope>NUCLEOTIDE SEQUENCE</scope>
</reference>
<gene>
    <name evidence="8" type="ORF">g.1960</name>
</gene>
<dbReference type="GO" id="GO:0036265">
    <property type="term" value="P:RNA (guanine-N7)-methylation"/>
    <property type="evidence" value="ECO:0007669"/>
    <property type="project" value="InterPro"/>
</dbReference>
<evidence type="ECO:0000256" key="1">
    <source>
        <dbReference type="ARBA" id="ARBA00004123"/>
    </source>
</evidence>
<dbReference type="InterPro" id="IPR015943">
    <property type="entry name" value="WD40/YVTN_repeat-like_dom_sf"/>
</dbReference>
<evidence type="ECO:0000256" key="3">
    <source>
        <dbReference type="ARBA" id="ARBA00022694"/>
    </source>
</evidence>
<dbReference type="SMART" id="SM00320">
    <property type="entry name" value="WD40"/>
    <property type="match status" value="3"/>
</dbReference>
<dbReference type="PANTHER" id="PTHR16288">
    <property type="entry name" value="WD40 REPEAT PROTEIN 4"/>
    <property type="match status" value="1"/>
</dbReference>